<dbReference type="PANTHER" id="PTHR15503:SF45">
    <property type="entry name" value="RNA-DIRECTED DNA POLYMERASE HOMOLOG"/>
    <property type="match status" value="1"/>
</dbReference>
<dbReference type="OrthoDB" id="9785830at2"/>
<dbReference type="GO" id="GO:0008270">
    <property type="term" value="F:zinc ion binding"/>
    <property type="evidence" value="ECO:0007669"/>
    <property type="project" value="InterPro"/>
</dbReference>
<dbReference type="AlphaFoldDB" id="A0A9X5BKI9"/>
<dbReference type="GO" id="GO:0003676">
    <property type="term" value="F:nucleic acid binding"/>
    <property type="evidence" value="ECO:0007669"/>
    <property type="project" value="InterPro"/>
</dbReference>
<protein>
    <recommendedName>
        <fullName evidence="1">CCHC-type domain-containing protein</fullName>
    </recommendedName>
</protein>
<dbReference type="InterPro" id="IPR032567">
    <property type="entry name" value="RTL1-rel"/>
</dbReference>
<evidence type="ECO:0000259" key="1">
    <source>
        <dbReference type="PROSITE" id="PS50158"/>
    </source>
</evidence>
<dbReference type="InterPro" id="IPR021109">
    <property type="entry name" value="Peptidase_aspartic_dom_sf"/>
</dbReference>
<feature type="non-terminal residue" evidence="2">
    <location>
        <position position="1"/>
    </location>
</feature>
<gene>
    <name evidence="2" type="ORF">D5281_25380</name>
</gene>
<dbReference type="InterPro" id="IPR001878">
    <property type="entry name" value="Znf_CCHC"/>
</dbReference>
<feature type="domain" description="CCHC-type" evidence="1">
    <location>
        <begin position="2"/>
        <end position="17"/>
    </location>
</feature>
<dbReference type="PANTHER" id="PTHR15503">
    <property type="entry name" value="LDOC1 RELATED"/>
    <property type="match status" value="1"/>
</dbReference>
<name>A0A9X5BKI9_9FIRM</name>
<accession>A0A9X5BKI9</accession>
<sequence>GRCFRCDKVGHIVRDCPMPPDPNRARVAPRVYAMIEDEEAVQHTVITGTITICGFTAYTLIDTGATHSFISTLFVCNHNLKSLPAERSYNIMLPSGKSLHSERIVKGDIVSLGDRKLYVELIVIDMKGYEVILGMDWLHRHYATISCRSGLVNFQPPNGDQYSFQAIPKISKIPIISSLEAQRLLNDGCESYLASVVDNQVKSKIELLNIPIVRELEV</sequence>
<evidence type="ECO:0000313" key="2">
    <source>
        <dbReference type="EMBL" id="NBJ95730.1"/>
    </source>
</evidence>
<dbReference type="Proteomes" id="UP001154420">
    <property type="component" value="Unassembled WGS sequence"/>
</dbReference>
<organism evidence="2 3">
    <name type="scientific">Parablautia muri</name>
    <dbReference type="NCBI Taxonomy" id="2320879"/>
    <lineage>
        <taxon>Bacteria</taxon>
        <taxon>Bacillati</taxon>
        <taxon>Bacillota</taxon>
        <taxon>Clostridia</taxon>
        <taxon>Lachnospirales</taxon>
        <taxon>Lachnospiraceae</taxon>
        <taxon>Parablautia</taxon>
    </lineage>
</organism>
<dbReference type="Gene3D" id="4.10.60.10">
    <property type="entry name" value="Zinc finger, CCHC-type"/>
    <property type="match status" value="1"/>
</dbReference>
<dbReference type="Gene3D" id="2.40.70.10">
    <property type="entry name" value="Acid Proteases"/>
    <property type="match status" value="1"/>
</dbReference>
<dbReference type="CDD" id="cd00303">
    <property type="entry name" value="retropepsin_like"/>
    <property type="match status" value="1"/>
</dbReference>
<dbReference type="Pfam" id="PF08284">
    <property type="entry name" value="RVP_2"/>
    <property type="match status" value="1"/>
</dbReference>
<evidence type="ECO:0000313" key="3">
    <source>
        <dbReference type="Proteomes" id="UP001154420"/>
    </source>
</evidence>
<proteinExistence type="predicted"/>
<dbReference type="SMART" id="SM00343">
    <property type="entry name" value="ZnF_C2HC"/>
    <property type="match status" value="1"/>
</dbReference>
<dbReference type="InterPro" id="IPR036875">
    <property type="entry name" value="Znf_CCHC_sf"/>
</dbReference>
<keyword evidence="3" id="KW-1185">Reference proteome</keyword>
<dbReference type="SUPFAM" id="SSF57756">
    <property type="entry name" value="Retrovirus zinc finger-like domains"/>
    <property type="match status" value="1"/>
</dbReference>
<reference evidence="2" key="1">
    <citation type="submission" date="2018-09" db="EMBL/GenBank/DDBJ databases">
        <title>Murine metabolic-syndrome-specific gut microbial biobank.</title>
        <authorList>
            <person name="Liu C."/>
        </authorList>
    </citation>
    <scope>NUCLEOTIDE SEQUENCE</scope>
    <source>
        <strain evidence="2">D42-62</strain>
    </source>
</reference>
<feature type="non-terminal residue" evidence="2">
    <location>
        <position position="218"/>
    </location>
</feature>
<dbReference type="Pfam" id="PF00098">
    <property type="entry name" value="zf-CCHC"/>
    <property type="match status" value="1"/>
</dbReference>
<dbReference type="PROSITE" id="PS50158">
    <property type="entry name" value="ZF_CCHC"/>
    <property type="match status" value="1"/>
</dbReference>
<dbReference type="SUPFAM" id="SSF50630">
    <property type="entry name" value="Acid proteases"/>
    <property type="match status" value="1"/>
</dbReference>
<dbReference type="EMBL" id="QZDT01000196">
    <property type="protein sequence ID" value="NBJ95730.1"/>
    <property type="molecule type" value="Genomic_DNA"/>
</dbReference>
<comment type="caution">
    <text evidence="2">The sequence shown here is derived from an EMBL/GenBank/DDBJ whole genome shotgun (WGS) entry which is preliminary data.</text>
</comment>